<dbReference type="GeneID" id="87958072"/>
<organism evidence="1 2">
    <name type="scientific">Kwoniella shivajii</name>
    <dbReference type="NCBI Taxonomy" id="564305"/>
    <lineage>
        <taxon>Eukaryota</taxon>
        <taxon>Fungi</taxon>
        <taxon>Dikarya</taxon>
        <taxon>Basidiomycota</taxon>
        <taxon>Agaricomycotina</taxon>
        <taxon>Tremellomycetes</taxon>
        <taxon>Tremellales</taxon>
        <taxon>Cryptococcaceae</taxon>
        <taxon>Kwoniella</taxon>
    </lineage>
</organism>
<sequence>MSSIDQRRSLQPQLLPNRPCFVGCSFALATSSPPLLSDHVIKGRLVWYREQIASTSNSLDYFKSVNTPYHFDRFHDIRRDDSGQEYKVSCTREQFTMAWIAGINGHRFHAELLFSAKTAEEPEVVSRYRQLKTDLVKAAKQWSMLYEQVDLAMNLLEQYENSRIVPYYWSYQWPYDITDLEMGDLLNPGCAKEKLTSLFIYAAHHLLKISPQGYRNDFLEFADMLGCPSPDICRLPGLSSYDDVQEDPPELWLDGARSVAEKAPEVLAIRRRHAFR</sequence>
<accession>A0ABZ1D6E1</accession>
<dbReference type="RefSeq" id="XP_062793699.1">
    <property type="nucleotide sequence ID" value="XM_062937648.1"/>
</dbReference>
<evidence type="ECO:0000313" key="2">
    <source>
        <dbReference type="Proteomes" id="UP001329825"/>
    </source>
</evidence>
<gene>
    <name evidence="1" type="ORF">IL334_005942</name>
</gene>
<protein>
    <submittedName>
        <fullName evidence="1">Uncharacterized protein</fullName>
    </submittedName>
</protein>
<dbReference type="EMBL" id="CP141888">
    <property type="protein sequence ID" value="WRT68960.1"/>
    <property type="molecule type" value="Genomic_DNA"/>
</dbReference>
<reference evidence="1 2" key="1">
    <citation type="submission" date="2024-01" db="EMBL/GenBank/DDBJ databases">
        <title>Comparative genomics of Cryptococcus and Kwoniella reveals pathogenesis evolution and contrasting modes of karyotype evolution via chromosome fusion or intercentromeric recombination.</title>
        <authorList>
            <person name="Coelho M.A."/>
            <person name="David-Palma M."/>
            <person name="Shea T."/>
            <person name="Bowers K."/>
            <person name="McGinley-Smith S."/>
            <person name="Mohammad A.W."/>
            <person name="Gnirke A."/>
            <person name="Yurkov A.M."/>
            <person name="Nowrousian M."/>
            <person name="Sun S."/>
            <person name="Cuomo C.A."/>
            <person name="Heitman J."/>
        </authorList>
    </citation>
    <scope>NUCLEOTIDE SEQUENCE [LARGE SCALE GENOMIC DNA]</scope>
    <source>
        <strain evidence="1">CBS 11374</strain>
    </source>
</reference>
<evidence type="ECO:0000313" key="1">
    <source>
        <dbReference type="EMBL" id="WRT68960.1"/>
    </source>
</evidence>
<proteinExistence type="predicted"/>
<name>A0ABZ1D6E1_9TREE</name>
<dbReference type="Proteomes" id="UP001329825">
    <property type="component" value="Chromosome 8"/>
</dbReference>
<keyword evidence="2" id="KW-1185">Reference proteome</keyword>